<feature type="compositionally biased region" description="Basic and acidic residues" evidence="2">
    <location>
        <begin position="173"/>
        <end position="185"/>
    </location>
</feature>
<dbReference type="EMBL" id="LK033417">
    <property type="protein sequence ID" value="CDY55642.1"/>
    <property type="molecule type" value="Genomic_DNA"/>
</dbReference>
<evidence type="ECO:0000256" key="1">
    <source>
        <dbReference type="SAM" id="Coils"/>
    </source>
</evidence>
<feature type="compositionally biased region" description="Polar residues" evidence="2">
    <location>
        <begin position="368"/>
        <end position="392"/>
    </location>
</feature>
<feature type="compositionally biased region" description="Basic and acidic residues" evidence="2">
    <location>
        <begin position="351"/>
        <end position="367"/>
    </location>
</feature>
<feature type="region of interest" description="Disordered" evidence="2">
    <location>
        <begin position="152"/>
        <end position="222"/>
    </location>
</feature>
<feature type="compositionally biased region" description="Basic and acidic residues" evidence="2">
    <location>
        <begin position="93"/>
        <end position="108"/>
    </location>
</feature>
<dbReference type="PANTHER" id="PTHR36380">
    <property type="entry name" value="BNAA03G58330D PROTEIN"/>
    <property type="match status" value="1"/>
</dbReference>
<dbReference type="Gramene" id="CDY55642">
    <property type="protein sequence ID" value="CDY55642"/>
    <property type="gene ID" value="GSBRNA2T00017156001"/>
</dbReference>
<feature type="compositionally biased region" description="Basic and acidic residues" evidence="2">
    <location>
        <begin position="639"/>
        <end position="649"/>
    </location>
</feature>
<feature type="region of interest" description="Disordered" evidence="2">
    <location>
        <begin position="577"/>
        <end position="685"/>
    </location>
</feature>
<dbReference type="InterPro" id="IPR038777">
    <property type="entry name" value="At4g18490-like"/>
</dbReference>
<keyword evidence="1" id="KW-0175">Coiled coil</keyword>
<evidence type="ECO:0000313" key="4">
    <source>
        <dbReference type="Proteomes" id="UP000028999"/>
    </source>
</evidence>
<feature type="compositionally biased region" description="Basic and acidic residues" evidence="2">
    <location>
        <begin position="581"/>
        <end position="606"/>
    </location>
</feature>
<dbReference type="Proteomes" id="UP000028999">
    <property type="component" value="Unassembled WGS sequence"/>
</dbReference>
<dbReference type="OMA" id="MNTHSTE"/>
<evidence type="ECO:0000256" key="2">
    <source>
        <dbReference type="SAM" id="MobiDB-lite"/>
    </source>
</evidence>
<accession>A0A078IVR2</accession>
<feature type="compositionally biased region" description="Basic and acidic residues" evidence="2">
    <location>
        <begin position="293"/>
        <end position="303"/>
    </location>
</feature>
<feature type="compositionally biased region" description="Basic and acidic residues" evidence="2">
    <location>
        <begin position="617"/>
        <end position="627"/>
    </location>
</feature>
<evidence type="ECO:0000313" key="3">
    <source>
        <dbReference type="EMBL" id="CDY55642.1"/>
    </source>
</evidence>
<feature type="region of interest" description="Disordered" evidence="2">
    <location>
        <begin position="253"/>
        <end position="332"/>
    </location>
</feature>
<feature type="coiled-coil region" evidence="1">
    <location>
        <begin position="701"/>
        <end position="728"/>
    </location>
</feature>
<feature type="region of interest" description="Disordered" evidence="2">
    <location>
        <begin position="428"/>
        <end position="448"/>
    </location>
</feature>
<feature type="compositionally biased region" description="Polar residues" evidence="2">
    <location>
        <begin position="435"/>
        <end position="446"/>
    </location>
</feature>
<dbReference type="PANTHER" id="PTHR36380:SF1">
    <property type="entry name" value="OS01G0755100 PROTEIN"/>
    <property type="match status" value="1"/>
</dbReference>
<keyword evidence="4" id="KW-1185">Reference proteome</keyword>
<dbReference type="PaxDb" id="3708-A0A078IVR2"/>
<sequence length="753" mass="83649">MSPPAKKSSTEAKEKDLILGKVYNNDMEKDTWSFKSMADDPMDFAFGSPANKKKNAFKLDMGFDFDGDFGNSSSFKMDMPDFDFSSPAKKTTKAKESPGDKSSGDLKQKKNPFHFSYDFDALDDFNLDSSPPKKGTKTTTKVMDFEEIDKSGSLDFGHDSPITRQAASVSNTDVKEKASAEKENLNSKTTDTMVVESSAHSKQATEERMENSEAVESPQGLRIKTSTTHTMCLQPQSVDASPLKTSCVMLEDTDDPCLSNETAAPSPLHASETTHTAANREISPDINEICRSSSKEDSPRDPEQNANKDMISAMDTSYEKAEQTKPSISSQLCLDKMDWQQEEMGIGTQAEKQDHTRRTSSDPDHGHPQTTLSGKISPSSRQSQAAQVQDSSGKLPLDTSHSVPGLSDLKITQNKDSGLIRSKFFKKTEKPQSHVLKSSLTQTESRPVTREKIAVNMNLTNDRRSHKKIIHKDHSNVKTAENVAAQLDHLKMQSKNTTREKSILQINISSKLDASSLTQKLSKNLSSGAESLQKSKLVSLERPKLGNMMFDLLSAKTQRTIGVTKDQSSSFVQPVVNSTTGKERNTEASVKRGSETHHLAPRDKTQLLDYPSSLKRKALDEDADRSLKPQLKRFSMSPRENRNAEDLTHRVAQGKFSSQESRIDNNTTKELVGKSPRSTSHHQMGNMANLEIPVTENSDNIEKAEAYTKELESICNTLKKKHEEAKELLVRAIVNNNKLLMLNHPLHEDKISF</sequence>
<protein>
    <submittedName>
        <fullName evidence="3">BnaA03g58330D protein</fullName>
    </submittedName>
</protein>
<proteinExistence type="predicted"/>
<dbReference type="STRING" id="3708.A0A078IVR2"/>
<name>A0A078IVR2_BRANA</name>
<reference evidence="3 4" key="1">
    <citation type="journal article" date="2014" name="Science">
        <title>Plant genetics. Early allopolyploid evolution in the post-Neolithic Brassica napus oilseed genome.</title>
        <authorList>
            <person name="Chalhoub B."/>
            <person name="Denoeud F."/>
            <person name="Liu S."/>
            <person name="Parkin I.A."/>
            <person name="Tang H."/>
            <person name="Wang X."/>
            <person name="Chiquet J."/>
            <person name="Belcram H."/>
            <person name="Tong C."/>
            <person name="Samans B."/>
            <person name="Correa M."/>
            <person name="Da Silva C."/>
            <person name="Just J."/>
            <person name="Falentin C."/>
            <person name="Koh C.S."/>
            <person name="Le Clainche I."/>
            <person name="Bernard M."/>
            <person name="Bento P."/>
            <person name="Noel B."/>
            <person name="Labadie K."/>
            <person name="Alberti A."/>
            <person name="Charles M."/>
            <person name="Arnaud D."/>
            <person name="Guo H."/>
            <person name="Daviaud C."/>
            <person name="Alamery S."/>
            <person name="Jabbari K."/>
            <person name="Zhao M."/>
            <person name="Edger P.P."/>
            <person name="Chelaifa H."/>
            <person name="Tack D."/>
            <person name="Lassalle G."/>
            <person name="Mestiri I."/>
            <person name="Schnel N."/>
            <person name="Le Paslier M.C."/>
            <person name="Fan G."/>
            <person name="Renault V."/>
            <person name="Bayer P.E."/>
            <person name="Golicz A.A."/>
            <person name="Manoli S."/>
            <person name="Lee T.H."/>
            <person name="Thi V.H."/>
            <person name="Chalabi S."/>
            <person name="Hu Q."/>
            <person name="Fan C."/>
            <person name="Tollenaere R."/>
            <person name="Lu Y."/>
            <person name="Battail C."/>
            <person name="Shen J."/>
            <person name="Sidebottom C.H."/>
            <person name="Wang X."/>
            <person name="Canaguier A."/>
            <person name="Chauveau A."/>
            <person name="Berard A."/>
            <person name="Deniot G."/>
            <person name="Guan M."/>
            <person name="Liu Z."/>
            <person name="Sun F."/>
            <person name="Lim Y.P."/>
            <person name="Lyons E."/>
            <person name="Town C.D."/>
            <person name="Bancroft I."/>
            <person name="Wang X."/>
            <person name="Meng J."/>
            <person name="Ma J."/>
            <person name="Pires J.C."/>
            <person name="King G.J."/>
            <person name="Brunel D."/>
            <person name="Delourme R."/>
            <person name="Renard M."/>
            <person name="Aury J.M."/>
            <person name="Adams K.L."/>
            <person name="Batley J."/>
            <person name="Snowdon R.J."/>
            <person name="Tost J."/>
            <person name="Edwards D."/>
            <person name="Zhou Y."/>
            <person name="Hua W."/>
            <person name="Sharpe A.G."/>
            <person name="Paterson A.H."/>
            <person name="Guan C."/>
            <person name="Wincker P."/>
        </authorList>
    </citation>
    <scope>NUCLEOTIDE SEQUENCE [LARGE SCALE GENOMIC DNA]</scope>
    <source>
        <strain evidence="4">cv. Darmor-bzh</strain>
    </source>
</reference>
<feature type="compositionally biased region" description="Polar residues" evidence="2">
    <location>
        <begin position="655"/>
        <end position="669"/>
    </location>
</feature>
<dbReference type="AlphaFoldDB" id="A0A078IVR2"/>
<gene>
    <name evidence="3" type="primary">BnaA03g58330D</name>
    <name evidence="3" type="ORF">GSBRNA2T00017156001</name>
</gene>
<feature type="region of interest" description="Disordered" evidence="2">
    <location>
        <begin position="86"/>
        <end position="111"/>
    </location>
</feature>
<organism evidence="3 4">
    <name type="scientific">Brassica napus</name>
    <name type="common">Rape</name>
    <dbReference type="NCBI Taxonomy" id="3708"/>
    <lineage>
        <taxon>Eukaryota</taxon>
        <taxon>Viridiplantae</taxon>
        <taxon>Streptophyta</taxon>
        <taxon>Embryophyta</taxon>
        <taxon>Tracheophyta</taxon>
        <taxon>Spermatophyta</taxon>
        <taxon>Magnoliopsida</taxon>
        <taxon>eudicotyledons</taxon>
        <taxon>Gunneridae</taxon>
        <taxon>Pentapetalae</taxon>
        <taxon>rosids</taxon>
        <taxon>malvids</taxon>
        <taxon>Brassicales</taxon>
        <taxon>Brassicaceae</taxon>
        <taxon>Brassiceae</taxon>
        <taxon>Brassica</taxon>
    </lineage>
</organism>
<feature type="region of interest" description="Disordered" evidence="2">
    <location>
        <begin position="347"/>
        <end position="410"/>
    </location>
</feature>
<feature type="compositionally biased region" description="Polar residues" evidence="2">
    <location>
        <begin position="162"/>
        <end position="172"/>
    </location>
</feature>